<evidence type="ECO:0000256" key="2">
    <source>
        <dbReference type="ARBA" id="ARBA00023125"/>
    </source>
</evidence>
<dbReference type="STRING" id="192814.GCA_900166575_01459"/>
<dbReference type="EMBL" id="SRJC01000001">
    <property type="protein sequence ID" value="TGB04411.1"/>
    <property type="molecule type" value="Genomic_DNA"/>
</dbReference>
<evidence type="ECO:0000256" key="1">
    <source>
        <dbReference type="ARBA" id="ARBA00023015"/>
    </source>
</evidence>
<dbReference type="GO" id="GO:0003700">
    <property type="term" value="F:DNA-binding transcription factor activity"/>
    <property type="evidence" value="ECO:0007669"/>
    <property type="project" value="InterPro"/>
</dbReference>
<dbReference type="RefSeq" id="WP_135326873.1">
    <property type="nucleotide sequence ID" value="NZ_SRJC01000001.1"/>
</dbReference>
<keyword evidence="1" id="KW-0805">Transcription regulation</keyword>
<accession>A0A4Z0H4M9</accession>
<gene>
    <name evidence="5" type="ORF">E4663_05295</name>
</gene>
<protein>
    <submittedName>
        <fullName evidence="5">ArsR family transcriptional regulator</fullName>
    </submittedName>
</protein>
<dbReference type="CDD" id="cd00090">
    <property type="entry name" value="HTH_ARSR"/>
    <property type="match status" value="1"/>
</dbReference>
<dbReference type="PANTHER" id="PTHR33154">
    <property type="entry name" value="TRANSCRIPTIONAL REGULATOR, ARSR FAMILY"/>
    <property type="match status" value="1"/>
</dbReference>
<dbReference type="GO" id="GO:0003677">
    <property type="term" value="F:DNA binding"/>
    <property type="evidence" value="ECO:0007669"/>
    <property type="project" value="UniProtKB-KW"/>
</dbReference>
<dbReference type="Proteomes" id="UP000297982">
    <property type="component" value="Unassembled WGS sequence"/>
</dbReference>
<name>A0A4Z0H4M9_9BACI</name>
<evidence type="ECO:0000313" key="6">
    <source>
        <dbReference type="Proteomes" id="UP000297982"/>
    </source>
</evidence>
<dbReference type="PANTHER" id="PTHR33154:SF18">
    <property type="entry name" value="ARSENICAL RESISTANCE OPERON REPRESSOR"/>
    <property type="match status" value="1"/>
</dbReference>
<dbReference type="AlphaFoldDB" id="A0A4Z0H4M9"/>
<comment type="caution">
    <text evidence="5">The sequence shown here is derived from an EMBL/GenBank/DDBJ whole genome shotgun (WGS) entry which is preliminary data.</text>
</comment>
<dbReference type="Gene3D" id="1.10.10.10">
    <property type="entry name" value="Winged helix-like DNA-binding domain superfamily/Winged helix DNA-binding domain"/>
    <property type="match status" value="1"/>
</dbReference>
<keyword evidence="6" id="KW-1185">Reference proteome</keyword>
<dbReference type="InterPro" id="IPR011991">
    <property type="entry name" value="ArsR-like_HTH"/>
</dbReference>
<dbReference type="InterPro" id="IPR001845">
    <property type="entry name" value="HTH_ArsR_DNA-bd_dom"/>
</dbReference>
<evidence type="ECO:0000313" key="5">
    <source>
        <dbReference type="EMBL" id="TGB04411.1"/>
    </source>
</evidence>
<dbReference type="SMART" id="SM00418">
    <property type="entry name" value="HTH_ARSR"/>
    <property type="match status" value="1"/>
</dbReference>
<organism evidence="5 6">
    <name type="scientific">Halobacillus salinus</name>
    <dbReference type="NCBI Taxonomy" id="192814"/>
    <lineage>
        <taxon>Bacteria</taxon>
        <taxon>Bacillati</taxon>
        <taxon>Bacillota</taxon>
        <taxon>Bacilli</taxon>
        <taxon>Bacillales</taxon>
        <taxon>Bacillaceae</taxon>
        <taxon>Halobacillus</taxon>
    </lineage>
</organism>
<evidence type="ECO:0000256" key="3">
    <source>
        <dbReference type="ARBA" id="ARBA00023163"/>
    </source>
</evidence>
<sequence length="346" mass="40265">MEVINTNVQKRETYSVMLERSLVWEAVLGIAAATNESLLSTLEEPWESLCSTFDEQLQEALEHVKKYNTWKSLLQITHASQSGNLADWERYVQSLSDIQLKEKCLPYIDSHSEEKVKEVAKGSEEALRTVTDLVVDHPFYPGYIRYIAEVDTELLKEHLVNVMKGWWNHVIEPDKSRLTQILERDYQTKCKEKEKMHPETFVEWATLGRDYKPEPSVHHVLLIPHVAYRPWNVEADLPDTKVIYYPVSEESMDPAKKDEPKEHLLRPLKVLGDATRLKMLRKMAPQSKSLKELTEEMEMGKTTIHHHLKLMKAARVVHQEGASYSINRQVLDKMHVELLEFLNLEN</sequence>
<dbReference type="InterPro" id="IPR051081">
    <property type="entry name" value="HTH_MetalResp_TranReg"/>
</dbReference>
<dbReference type="InterPro" id="IPR036390">
    <property type="entry name" value="WH_DNA-bd_sf"/>
</dbReference>
<keyword evidence="3" id="KW-0804">Transcription</keyword>
<dbReference type="SUPFAM" id="SSF46785">
    <property type="entry name" value="Winged helix' DNA-binding domain"/>
    <property type="match status" value="1"/>
</dbReference>
<proteinExistence type="predicted"/>
<dbReference type="PROSITE" id="PS50987">
    <property type="entry name" value="HTH_ARSR_2"/>
    <property type="match status" value="1"/>
</dbReference>
<evidence type="ECO:0000259" key="4">
    <source>
        <dbReference type="PROSITE" id="PS50987"/>
    </source>
</evidence>
<dbReference type="Pfam" id="PF01022">
    <property type="entry name" value="HTH_5"/>
    <property type="match status" value="1"/>
</dbReference>
<keyword evidence="2" id="KW-0238">DNA-binding</keyword>
<reference evidence="5 6" key="1">
    <citation type="journal article" date="2003" name="Int. J. Syst. Evol. Microbiol.">
        <title>Halobacillus salinus sp. nov., isolated from a salt lake on the coast of the East Sea in Korea.</title>
        <authorList>
            <person name="Yoon J.H."/>
            <person name="Kang K.H."/>
            <person name="Park Y.H."/>
        </authorList>
    </citation>
    <scope>NUCLEOTIDE SEQUENCE [LARGE SCALE GENOMIC DNA]</scope>
    <source>
        <strain evidence="5 6">HSL-3</strain>
    </source>
</reference>
<dbReference type="InterPro" id="IPR036388">
    <property type="entry name" value="WH-like_DNA-bd_sf"/>
</dbReference>
<feature type="domain" description="HTH arsR-type" evidence="4">
    <location>
        <begin position="256"/>
        <end position="346"/>
    </location>
</feature>